<evidence type="ECO:0000256" key="2">
    <source>
        <dbReference type="HAMAP-Rule" id="MF_00048"/>
    </source>
</evidence>
<dbReference type="Proteomes" id="UP000244904">
    <property type="component" value="Unassembled WGS sequence"/>
</dbReference>
<name>A0A2R8ANH4_9RHOB</name>
<gene>
    <name evidence="3" type="ORF">PRI8871_00202</name>
</gene>
<dbReference type="InterPro" id="IPR003509">
    <property type="entry name" value="UPF0102_YraN-like"/>
</dbReference>
<dbReference type="OrthoDB" id="9812968at2"/>
<protein>
    <recommendedName>
        <fullName evidence="2">UPF0102 protein PRI8871_00202</fullName>
    </recommendedName>
</protein>
<dbReference type="HAMAP" id="MF_00048">
    <property type="entry name" value="UPF0102"/>
    <property type="match status" value="1"/>
</dbReference>
<dbReference type="Gene3D" id="3.40.1350.10">
    <property type="match status" value="1"/>
</dbReference>
<dbReference type="SUPFAM" id="SSF52980">
    <property type="entry name" value="Restriction endonuclease-like"/>
    <property type="match status" value="1"/>
</dbReference>
<evidence type="ECO:0000313" key="4">
    <source>
        <dbReference type="Proteomes" id="UP000244904"/>
    </source>
</evidence>
<accession>A0A2R8ANH4</accession>
<sequence length="122" mass="13727">MCKQSRGRTAYHSGLAAEDTVSRMYDRRGLVETRRRWRGKGGEIDLIFADGDTVVFVEVKKSRTHDRAAQMLSMRQQQRLCRAAEEYLGTQPRGSLTDARFDVALVDGYGNVEVIENGIMAA</sequence>
<evidence type="ECO:0000256" key="1">
    <source>
        <dbReference type="ARBA" id="ARBA00006738"/>
    </source>
</evidence>
<dbReference type="RefSeq" id="WP_108884323.1">
    <property type="nucleotide sequence ID" value="NZ_OMOJ01000001.1"/>
</dbReference>
<comment type="similarity">
    <text evidence="1 2">Belongs to the UPF0102 family.</text>
</comment>
<dbReference type="EMBL" id="OMOJ01000001">
    <property type="protein sequence ID" value="SPF77618.1"/>
    <property type="molecule type" value="Genomic_DNA"/>
</dbReference>
<keyword evidence="4" id="KW-1185">Reference proteome</keyword>
<dbReference type="Pfam" id="PF02021">
    <property type="entry name" value="UPF0102"/>
    <property type="match status" value="1"/>
</dbReference>
<dbReference type="PANTHER" id="PTHR34039">
    <property type="entry name" value="UPF0102 PROTEIN YRAN"/>
    <property type="match status" value="1"/>
</dbReference>
<dbReference type="InterPro" id="IPR011335">
    <property type="entry name" value="Restrct_endonuc-II-like"/>
</dbReference>
<dbReference type="InterPro" id="IPR011856">
    <property type="entry name" value="tRNA_endonuc-like_dom_sf"/>
</dbReference>
<reference evidence="4" key="1">
    <citation type="submission" date="2018-03" db="EMBL/GenBank/DDBJ databases">
        <authorList>
            <person name="Rodrigo-Torres L."/>
            <person name="Arahal R. D."/>
            <person name="Lucena T."/>
        </authorList>
    </citation>
    <scope>NUCLEOTIDE SEQUENCE [LARGE SCALE GENOMIC DNA]</scope>
    <source>
        <strain evidence="4">CECT 8871</strain>
    </source>
</reference>
<dbReference type="AlphaFoldDB" id="A0A2R8ANH4"/>
<organism evidence="3 4">
    <name type="scientific">Pseudoprimorskyibacter insulae</name>
    <dbReference type="NCBI Taxonomy" id="1695997"/>
    <lineage>
        <taxon>Bacteria</taxon>
        <taxon>Pseudomonadati</taxon>
        <taxon>Pseudomonadota</taxon>
        <taxon>Alphaproteobacteria</taxon>
        <taxon>Rhodobacterales</taxon>
        <taxon>Paracoccaceae</taxon>
        <taxon>Pseudoprimorskyibacter</taxon>
    </lineage>
</organism>
<evidence type="ECO:0000313" key="3">
    <source>
        <dbReference type="EMBL" id="SPF77618.1"/>
    </source>
</evidence>
<dbReference type="PANTHER" id="PTHR34039:SF1">
    <property type="entry name" value="UPF0102 PROTEIN YRAN"/>
    <property type="match status" value="1"/>
</dbReference>
<dbReference type="GO" id="GO:0003676">
    <property type="term" value="F:nucleic acid binding"/>
    <property type="evidence" value="ECO:0007669"/>
    <property type="project" value="InterPro"/>
</dbReference>
<proteinExistence type="inferred from homology"/>